<name>A0A7J7IKF9_9RHOD</name>
<dbReference type="SUPFAM" id="SSF55248">
    <property type="entry name" value="PCD-like"/>
    <property type="match status" value="1"/>
</dbReference>
<accession>A0A7J7IKF9</accession>
<proteinExistence type="inferred from homology"/>
<dbReference type="OrthoDB" id="277398at2759"/>
<evidence type="ECO:0000313" key="7">
    <source>
        <dbReference type="Proteomes" id="UP000530660"/>
    </source>
</evidence>
<dbReference type="Proteomes" id="UP000530660">
    <property type="component" value="Unassembled WGS sequence"/>
</dbReference>
<organism evidence="6 7">
    <name type="scientific">Cyanidiococcus yangmingshanensis</name>
    <dbReference type="NCBI Taxonomy" id="2690220"/>
    <lineage>
        <taxon>Eukaryota</taxon>
        <taxon>Rhodophyta</taxon>
        <taxon>Bangiophyceae</taxon>
        <taxon>Cyanidiales</taxon>
        <taxon>Cyanidiaceae</taxon>
        <taxon>Cyanidiococcus</taxon>
    </lineage>
</organism>
<dbReference type="EMBL" id="VWRR01000008">
    <property type="protein sequence ID" value="KAF6003007.1"/>
    <property type="molecule type" value="Genomic_DNA"/>
</dbReference>
<dbReference type="CDD" id="cd00913">
    <property type="entry name" value="PCD_DCoH_subfamily_a"/>
    <property type="match status" value="1"/>
</dbReference>
<dbReference type="GO" id="GO:0008124">
    <property type="term" value="F:4-alpha-hydroxytetrahydrobiopterin dehydratase activity"/>
    <property type="evidence" value="ECO:0007669"/>
    <property type="project" value="UniProtKB-EC"/>
</dbReference>
<keyword evidence="7" id="KW-1185">Reference proteome</keyword>
<keyword evidence="4" id="KW-0456">Lyase</keyword>
<sequence>MFAVLSVLRQPRAVIAGGFRSMSSCASGGSRREVSREARCLPCEGIGSALTTEQVAELVSSKTPKWTVTEGSKRIYRTWVRRNFMDAMDFLNRIAQVAETEGHHPDLHLTNWNQVRVELWTHALGGLTENDFILAMKVDALAEPRNQ</sequence>
<evidence type="ECO:0000256" key="4">
    <source>
        <dbReference type="ARBA" id="ARBA00023239"/>
    </source>
</evidence>
<dbReference type="HAMAP" id="MF_00434">
    <property type="entry name" value="Pterin_4_alpha"/>
    <property type="match status" value="1"/>
</dbReference>
<gene>
    <name evidence="6" type="ORF">F1559_002456</name>
</gene>
<dbReference type="GO" id="GO:0006729">
    <property type="term" value="P:tetrahydrobiopterin biosynthetic process"/>
    <property type="evidence" value="ECO:0007669"/>
    <property type="project" value="InterPro"/>
</dbReference>
<dbReference type="InterPro" id="IPR001533">
    <property type="entry name" value="Pterin_deHydtase"/>
</dbReference>
<evidence type="ECO:0000256" key="3">
    <source>
        <dbReference type="ARBA" id="ARBA00013252"/>
    </source>
</evidence>
<evidence type="ECO:0000256" key="2">
    <source>
        <dbReference type="ARBA" id="ARBA00006472"/>
    </source>
</evidence>
<dbReference type="Gene3D" id="3.30.1360.20">
    <property type="entry name" value="Transcriptional coactivator/pterin dehydratase"/>
    <property type="match status" value="1"/>
</dbReference>
<comment type="catalytic activity">
    <reaction evidence="1">
        <text>(4aS,6R)-4a-hydroxy-L-erythro-5,6,7,8-tetrahydrobiopterin = (6R)-L-erythro-6,7-dihydrobiopterin + H2O</text>
        <dbReference type="Rhea" id="RHEA:11920"/>
        <dbReference type="ChEBI" id="CHEBI:15377"/>
        <dbReference type="ChEBI" id="CHEBI:15642"/>
        <dbReference type="ChEBI" id="CHEBI:43120"/>
        <dbReference type="EC" id="4.2.1.96"/>
    </reaction>
</comment>
<dbReference type="EC" id="4.2.1.96" evidence="3"/>
<dbReference type="PANTHER" id="PTHR12599">
    <property type="entry name" value="PTERIN-4-ALPHA-CARBINOLAMINE DEHYDRATASE"/>
    <property type="match status" value="1"/>
</dbReference>
<dbReference type="InterPro" id="IPR036428">
    <property type="entry name" value="PCD_sf"/>
</dbReference>
<comment type="similarity">
    <text evidence="2">Belongs to the pterin-4-alpha-carbinolamine dehydratase family.</text>
</comment>
<dbReference type="AlphaFoldDB" id="A0A7J7IKF9"/>
<dbReference type="Pfam" id="PF01329">
    <property type="entry name" value="Pterin_4a"/>
    <property type="match status" value="1"/>
</dbReference>
<evidence type="ECO:0000313" key="6">
    <source>
        <dbReference type="EMBL" id="KAF6003007.1"/>
    </source>
</evidence>
<evidence type="ECO:0000256" key="5">
    <source>
        <dbReference type="ARBA" id="ARBA00030497"/>
    </source>
</evidence>
<evidence type="ECO:0000256" key="1">
    <source>
        <dbReference type="ARBA" id="ARBA00001554"/>
    </source>
</evidence>
<comment type="caution">
    <text evidence="6">The sequence shown here is derived from an EMBL/GenBank/DDBJ whole genome shotgun (WGS) entry which is preliminary data.</text>
</comment>
<protein>
    <recommendedName>
        <fullName evidence="3">4a-hydroxytetrahydrobiopterin dehydratase</fullName>
        <ecNumber evidence="3">4.2.1.96</ecNumber>
    </recommendedName>
    <alternativeName>
        <fullName evidence="5">4-alpha-hydroxy-tetrahydropterin dehydratase</fullName>
    </alternativeName>
</protein>
<dbReference type="PANTHER" id="PTHR12599:SF0">
    <property type="entry name" value="PTERIN-4-ALPHA-CARBINOLAMINE DEHYDRATASE"/>
    <property type="match status" value="1"/>
</dbReference>
<reference evidence="6 7" key="1">
    <citation type="journal article" date="2020" name="J. Phycol.">
        <title>Comparative genome analysis reveals Cyanidiococcus gen. nov., a new extremophilic red algal genus sister to Cyanidioschyzon (Cyanidioschyzonaceae, Rhodophyta).</title>
        <authorList>
            <person name="Liu S.-L."/>
            <person name="Chiang Y.-R."/>
            <person name="Yoon H.S."/>
            <person name="Fu H.-Y."/>
        </authorList>
    </citation>
    <scope>NUCLEOTIDE SEQUENCE [LARGE SCALE GENOMIC DNA]</scope>
    <source>
        <strain evidence="6 7">THAL066</strain>
    </source>
</reference>